<accession>A0A367KYA3</accession>
<comment type="subcellular location">
    <subcellularLocation>
        <location evidence="1">Membrane</location>
        <topology evidence="1">Multi-pass membrane protein</topology>
    </subcellularLocation>
</comment>
<feature type="transmembrane region" description="Helical" evidence="6">
    <location>
        <begin position="466"/>
        <end position="490"/>
    </location>
</feature>
<feature type="transmembrane region" description="Helical" evidence="6">
    <location>
        <begin position="392"/>
        <end position="412"/>
    </location>
</feature>
<evidence type="ECO:0000256" key="1">
    <source>
        <dbReference type="ARBA" id="ARBA00004141"/>
    </source>
</evidence>
<feature type="domain" description="ABC transporter family G" evidence="10">
    <location>
        <begin position="240"/>
        <end position="293"/>
    </location>
</feature>
<dbReference type="InterPro" id="IPR013525">
    <property type="entry name" value="ABC2_TM"/>
</dbReference>
<dbReference type="InterPro" id="IPR003439">
    <property type="entry name" value="ABC_transporter-like_ATP-bd"/>
</dbReference>
<feature type="transmembrane region" description="Helical" evidence="6">
    <location>
        <begin position="638"/>
        <end position="659"/>
    </location>
</feature>
<dbReference type="STRING" id="4846.A0A367KYA3"/>
<dbReference type="PANTHER" id="PTHR19241">
    <property type="entry name" value="ATP-BINDING CASSETTE TRANSPORTER"/>
    <property type="match status" value="1"/>
</dbReference>
<dbReference type="SUPFAM" id="SSF52540">
    <property type="entry name" value="P-loop containing nucleoside triphosphate hydrolases"/>
    <property type="match status" value="1"/>
</dbReference>
<dbReference type="InterPro" id="IPR010929">
    <property type="entry name" value="PDR_CDR_ABC"/>
</dbReference>
<dbReference type="Gene3D" id="3.40.50.300">
    <property type="entry name" value="P-loop containing nucleotide triphosphate hydrolases"/>
    <property type="match status" value="1"/>
</dbReference>
<keyword evidence="3 6" id="KW-0812">Transmembrane</keyword>
<keyword evidence="12" id="KW-1185">Reference proteome</keyword>
<proteinExistence type="predicted"/>
<feature type="transmembrane region" description="Helical" evidence="6">
    <location>
        <begin position="529"/>
        <end position="551"/>
    </location>
</feature>
<evidence type="ECO:0000259" key="10">
    <source>
        <dbReference type="Pfam" id="PF19055"/>
    </source>
</evidence>
<dbReference type="EMBL" id="PJQM01000022">
    <property type="protein sequence ID" value="RCI07165.1"/>
    <property type="molecule type" value="Genomic_DNA"/>
</dbReference>
<feature type="transmembrane region" description="Helical" evidence="6">
    <location>
        <begin position="770"/>
        <end position="790"/>
    </location>
</feature>
<evidence type="ECO:0000259" key="8">
    <source>
        <dbReference type="Pfam" id="PF01061"/>
    </source>
</evidence>
<evidence type="ECO:0008006" key="13">
    <source>
        <dbReference type="Google" id="ProtNLM"/>
    </source>
</evidence>
<evidence type="ECO:0000259" key="9">
    <source>
        <dbReference type="Pfam" id="PF06422"/>
    </source>
</evidence>
<dbReference type="GO" id="GO:0016887">
    <property type="term" value="F:ATP hydrolysis activity"/>
    <property type="evidence" value="ECO:0007669"/>
    <property type="project" value="InterPro"/>
</dbReference>
<dbReference type="AlphaFoldDB" id="A0A367KYA3"/>
<comment type="caution">
    <text evidence="11">The sequence shown here is derived from an EMBL/GenBank/DDBJ whole genome shotgun (WGS) entry which is preliminary data.</text>
</comment>
<name>A0A367KYA3_RHIST</name>
<keyword evidence="2" id="KW-0813">Transport</keyword>
<evidence type="ECO:0000313" key="11">
    <source>
        <dbReference type="EMBL" id="RCI07165.1"/>
    </source>
</evidence>
<dbReference type="InterPro" id="IPR043926">
    <property type="entry name" value="ABCG_dom"/>
</dbReference>
<reference evidence="11 12" key="1">
    <citation type="journal article" date="2018" name="G3 (Bethesda)">
        <title>Phylogenetic and Phylogenomic Definition of Rhizopus Species.</title>
        <authorList>
            <person name="Gryganskyi A.P."/>
            <person name="Golan J."/>
            <person name="Dolatabadi S."/>
            <person name="Mondo S."/>
            <person name="Robb S."/>
            <person name="Idnurm A."/>
            <person name="Muszewska A."/>
            <person name="Steczkiewicz K."/>
            <person name="Masonjones S."/>
            <person name="Liao H.L."/>
            <person name="Gajdeczka M.T."/>
            <person name="Anike F."/>
            <person name="Vuek A."/>
            <person name="Anishchenko I.M."/>
            <person name="Voigt K."/>
            <person name="de Hoog G.S."/>
            <person name="Smith M.E."/>
            <person name="Heitman J."/>
            <person name="Vilgalys R."/>
            <person name="Stajich J.E."/>
        </authorList>
    </citation>
    <scope>NUCLEOTIDE SEQUENCE [LARGE SCALE GENOMIC DNA]</scope>
    <source>
        <strain evidence="11 12">LSU 92-RS-03</strain>
    </source>
</reference>
<dbReference type="Pfam" id="PF06422">
    <property type="entry name" value="PDR_CDR"/>
    <property type="match status" value="1"/>
</dbReference>
<dbReference type="Pfam" id="PF00005">
    <property type="entry name" value="ABC_tran"/>
    <property type="match status" value="1"/>
</dbReference>
<dbReference type="GO" id="GO:0016020">
    <property type="term" value="C:membrane"/>
    <property type="evidence" value="ECO:0007669"/>
    <property type="project" value="UniProtKB-SubCell"/>
</dbReference>
<feature type="transmembrane region" description="Helical" evidence="6">
    <location>
        <begin position="424"/>
        <end position="446"/>
    </location>
</feature>
<evidence type="ECO:0000256" key="3">
    <source>
        <dbReference type="ARBA" id="ARBA00022692"/>
    </source>
</evidence>
<evidence type="ECO:0000256" key="5">
    <source>
        <dbReference type="ARBA" id="ARBA00023136"/>
    </source>
</evidence>
<dbReference type="Pfam" id="PF19055">
    <property type="entry name" value="ABC2_membrane_7"/>
    <property type="match status" value="1"/>
</dbReference>
<dbReference type="Pfam" id="PF01061">
    <property type="entry name" value="ABC2_membrane"/>
    <property type="match status" value="1"/>
</dbReference>
<keyword evidence="5 6" id="KW-0472">Membrane</keyword>
<feature type="domain" description="CDR ABC transporter" evidence="9">
    <location>
        <begin position="595"/>
        <end position="677"/>
    </location>
</feature>
<evidence type="ECO:0000256" key="4">
    <source>
        <dbReference type="ARBA" id="ARBA00022989"/>
    </source>
</evidence>
<dbReference type="GO" id="GO:0005524">
    <property type="term" value="F:ATP binding"/>
    <property type="evidence" value="ECO:0007669"/>
    <property type="project" value="InterPro"/>
</dbReference>
<dbReference type="GO" id="GO:0140359">
    <property type="term" value="F:ABC-type transporter activity"/>
    <property type="evidence" value="ECO:0007669"/>
    <property type="project" value="InterPro"/>
</dbReference>
<evidence type="ECO:0000256" key="2">
    <source>
        <dbReference type="ARBA" id="ARBA00022448"/>
    </source>
</evidence>
<evidence type="ECO:0000256" key="6">
    <source>
        <dbReference type="SAM" id="Phobius"/>
    </source>
</evidence>
<evidence type="ECO:0000313" key="12">
    <source>
        <dbReference type="Proteomes" id="UP000253551"/>
    </source>
</evidence>
<dbReference type="OrthoDB" id="245989at2759"/>
<dbReference type="PROSITE" id="PS00211">
    <property type="entry name" value="ABC_TRANSPORTER_1"/>
    <property type="match status" value="1"/>
</dbReference>
<keyword evidence="4 6" id="KW-1133">Transmembrane helix</keyword>
<feature type="transmembrane region" description="Helical" evidence="6">
    <location>
        <begin position="502"/>
        <end position="523"/>
    </location>
</feature>
<evidence type="ECO:0000259" key="7">
    <source>
        <dbReference type="Pfam" id="PF00005"/>
    </source>
</evidence>
<dbReference type="InterPro" id="IPR017871">
    <property type="entry name" value="ABC_transporter-like_CS"/>
</dbReference>
<dbReference type="InterPro" id="IPR027417">
    <property type="entry name" value="P-loop_NTPase"/>
</dbReference>
<gene>
    <name evidence="11" type="ORF">CU098_010633</name>
</gene>
<feature type="domain" description="ABC transporter" evidence="7">
    <location>
        <begin position="82"/>
        <end position="226"/>
    </location>
</feature>
<organism evidence="11 12">
    <name type="scientific">Rhizopus stolonifer</name>
    <name type="common">Rhizopus nigricans</name>
    <dbReference type="NCBI Taxonomy" id="4846"/>
    <lineage>
        <taxon>Eukaryota</taxon>
        <taxon>Fungi</taxon>
        <taxon>Fungi incertae sedis</taxon>
        <taxon>Mucoromycota</taxon>
        <taxon>Mucoromycotina</taxon>
        <taxon>Mucoromycetes</taxon>
        <taxon>Mucorales</taxon>
        <taxon>Mucorineae</taxon>
        <taxon>Rhizopodaceae</taxon>
        <taxon>Rhizopus</taxon>
    </lineage>
</organism>
<sequence>MDKKGSQETVTDDKKQFNENDVFRENYANEVDVEDAINEYHDLQQELSRLSRQISVGPNRLENGEAIEHEFDLNEFLHGFTQCGEMLLVLGRPGSGCTTLLKIISNMRGSFTDIKGTVNYGGVDHKTFAKKYRGQSCYNSEEDQHFPVLTLKQTLQFALRTKTPGVRLPHETKKEFVQKILYLLGNMLGLTRQMDTLVGNAFVRGLSGGERKRLSIAEQMVTQSTINYVFQKTTVATLYQASNSMFNLFNKVLILDDGYCLYFGPVDKAKQYFEDLGFYCPPRKSTPDFLTGISNPLEREVKPGFDPPLHAPDFQTYYLQSPIYSHMMKELETYEKLAEMGHPAEEFKKAVEQEHQKRAPKSSPYTASYYQQVKALTIRQFYLQIKDKEALISRYGIILVQAFVTASCFYNLPKDGAGAYSRGGALFFSVLFNALISQSELNGFLLGRPVLEKHKQYALYHPSAFYMAQVILDIPYALVQVLLYQIIAYFMMGLNLSAGRFFTYFINMFIINMCTNGFFRFWGAITSSFFLATQISGVIMTNVFTYTGYIIPYGSMHPWLSWVYWVSPFGYGNKAVVVNEMEGQIYSCEGSGNSVPFGPNYTNWDNKVCTMKGGVPGQNYVLGDNYLKEVLQWDVKDLWAPDFLVVFGYFILFTAAIAFSMEYLSLSTVGTLTKLYKPDPFHYFIEGLTVNDLTHLTVECDDQDLFRFTPPQGQTCMEYTKEFFDSGATGYIANPNATFPEQCGYCTYSTGEELYSTMYKWDKNNRNRNLGIMVVFFVFNIMALCVFVYFKRKAKR</sequence>
<protein>
    <recommendedName>
        <fullName evidence="13">ABC transporter domain-containing protein</fullName>
    </recommendedName>
</protein>
<feature type="domain" description="ABC-2 type transporter transmembrane" evidence="8">
    <location>
        <begin position="371"/>
        <end position="580"/>
    </location>
</feature>
<dbReference type="Proteomes" id="UP000253551">
    <property type="component" value="Unassembled WGS sequence"/>
</dbReference>